<gene>
    <name evidence="2" type="ORF">RFI_09919</name>
</gene>
<feature type="compositionally biased region" description="Basic and acidic residues" evidence="1">
    <location>
        <begin position="398"/>
        <end position="408"/>
    </location>
</feature>
<sequence>MQTFMVKQKKKKKKGVFFIGCVCGEKKKKKKKGFRFFAVDRTTYLTLQYLNYQVQSEFPMLHSLCVMYNGKLIWSGLSQEDMRALYTNNQEPNIAFMYSFMSKYQQLCTEEYYKEKYKEEMSINTDGVTTPVSSVADKDTRQSNEANEGEMDDHIQPPLVKDTSRGVDESFQTPKSVASTVDLEKQRSFPINQHSVRRASRNPLLPEMKGTFVTGPCADEYYSEETPVVYISNDRKFYRLIVYKYNKLFFFWLMDDPSLLQPVNVGEDVFDGLIKKLRLNNNQSDNDNDNEHENDDNDSGNEVPQGKECCSQLNSFYFLSSKAFFFSFNPNGNTVPNLGPLGDDVNRTYFKKQQEMIRENEKKRKDSDIESNVLVPQYLSLKDQSGSKTAALNSSTSSRERQTAENIIRERRHLREKRIQFYVRLQKFVEPKTEEIAKELEQHENRQNRRQARHTGAPSARNVHNAAGGTAGGGNTPNAQTALSATKSSNFRYLYFNHQNLALKSVLKAPGKKLSSDTCRTLRNIHADFEQFSFLFCILIFCLTKLLQIPEKDKNNRAKYSGHQVQYQKCAPRHPMAGWWLGNRILLDESCIYLLTIQKRHISRNYKVLILKILHIQLFSFLLHSYHTFFTQIHRPHGQIRARVFQQYFYAVS</sequence>
<evidence type="ECO:0000313" key="2">
    <source>
        <dbReference type="EMBL" id="ETO27213.1"/>
    </source>
</evidence>
<dbReference type="EMBL" id="ASPP01007394">
    <property type="protein sequence ID" value="ETO27213.1"/>
    <property type="molecule type" value="Genomic_DNA"/>
</dbReference>
<proteinExistence type="predicted"/>
<feature type="region of interest" description="Disordered" evidence="1">
    <location>
        <begin position="128"/>
        <end position="159"/>
    </location>
</feature>
<dbReference type="InterPro" id="IPR013176">
    <property type="entry name" value="Ccz1"/>
</dbReference>
<dbReference type="AlphaFoldDB" id="X6NMQ2"/>
<evidence type="ECO:0000256" key="1">
    <source>
        <dbReference type="SAM" id="MobiDB-lite"/>
    </source>
</evidence>
<dbReference type="GO" id="GO:0035658">
    <property type="term" value="C:Mon1-Ccz1 complex"/>
    <property type="evidence" value="ECO:0007669"/>
    <property type="project" value="InterPro"/>
</dbReference>
<feature type="compositionally biased region" description="Acidic residues" evidence="1">
    <location>
        <begin position="286"/>
        <end position="299"/>
    </location>
</feature>
<feature type="region of interest" description="Disordered" evidence="1">
    <location>
        <begin position="280"/>
        <end position="305"/>
    </location>
</feature>
<comment type="caution">
    <text evidence="2">The sequence shown here is derived from an EMBL/GenBank/DDBJ whole genome shotgun (WGS) entry which is preliminary data.</text>
</comment>
<name>X6NMQ2_RETFI</name>
<dbReference type="PANTHER" id="PTHR13056:SF0">
    <property type="entry name" value="VACUOLAR FUSION PROTEIN CCZ1 HOMOLOG-RELATED"/>
    <property type="match status" value="1"/>
</dbReference>
<feature type="region of interest" description="Disordered" evidence="1">
    <location>
        <begin position="442"/>
        <end position="481"/>
    </location>
</feature>
<keyword evidence="3" id="KW-1185">Reference proteome</keyword>
<evidence type="ECO:0000313" key="3">
    <source>
        <dbReference type="Proteomes" id="UP000023152"/>
    </source>
</evidence>
<feature type="compositionally biased region" description="Polar residues" evidence="1">
    <location>
        <begin position="384"/>
        <end position="397"/>
    </location>
</feature>
<dbReference type="GO" id="GO:0016192">
    <property type="term" value="P:vesicle-mediated transport"/>
    <property type="evidence" value="ECO:0007669"/>
    <property type="project" value="InterPro"/>
</dbReference>
<accession>X6NMQ2</accession>
<reference evidence="2 3" key="1">
    <citation type="journal article" date="2013" name="Curr. Biol.">
        <title>The Genome of the Foraminiferan Reticulomyxa filosa.</title>
        <authorList>
            <person name="Glockner G."/>
            <person name="Hulsmann N."/>
            <person name="Schleicher M."/>
            <person name="Noegel A.A."/>
            <person name="Eichinger L."/>
            <person name="Gallinger C."/>
            <person name="Pawlowski J."/>
            <person name="Sierra R."/>
            <person name="Euteneuer U."/>
            <person name="Pillet L."/>
            <person name="Moustafa A."/>
            <person name="Platzer M."/>
            <person name="Groth M."/>
            <person name="Szafranski K."/>
            <person name="Schliwa M."/>
        </authorList>
    </citation>
    <scope>NUCLEOTIDE SEQUENCE [LARGE SCALE GENOMIC DNA]</scope>
</reference>
<organism evidence="2 3">
    <name type="scientific">Reticulomyxa filosa</name>
    <dbReference type="NCBI Taxonomy" id="46433"/>
    <lineage>
        <taxon>Eukaryota</taxon>
        <taxon>Sar</taxon>
        <taxon>Rhizaria</taxon>
        <taxon>Retaria</taxon>
        <taxon>Foraminifera</taxon>
        <taxon>Monothalamids</taxon>
        <taxon>Reticulomyxidae</taxon>
        <taxon>Reticulomyxa</taxon>
    </lineage>
</organism>
<dbReference type="PANTHER" id="PTHR13056">
    <property type="entry name" value="VACUOLAR FUSION PROTEIN CCZ1 HOMOLOG-RELATED"/>
    <property type="match status" value="1"/>
</dbReference>
<dbReference type="Proteomes" id="UP000023152">
    <property type="component" value="Unassembled WGS sequence"/>
</dbReference>
<protein>
    <submittedName>
        <fullName evidence="2">Uncharacterized protein</fullName>
    </submittedName>
</protein>
<feature type="region of interest" description="Disordered" evidence="1">
    <location>
        <begin position="384"/>
        <end position="408"/>
    </location>
</feature>
<dbReference type="OrthoDB" id="240546at2759"/>